<reference evidence="3" key="2">
    <citation type="submission" date="2018-03" db="EMBL/GenBank/DDBJ databases">
        <authorList>
            <person name="Keele B.F."/>
        </authorList>
    </citation>
    <scope>NUCLEOTIDE SEQUENCE</scope>
    <source>
        <strain evidence="3">SNUC 4143</strain>
        <strain evidence="2">SNUC 761</strain>
    </source>
</reference>
<evidence type="ECO:0000313" key="3">
    <source>
        <dbReference type="EMBL" id="PTF11582.1"/>
    </source>
</evidence>
<feature type="transmembrane region" description="Helical" evidence="1">
    <location>
        <begin position="12"/>
        <end position="34"/>
    </location>
</feature>
<name>A0A2K4DRR0_9STAP</name>
<reference evidence="5 6" key="1">
    <citation type="journal article" date="2016" name="Front. Microbiol.">
        <title>Comprehensive Phylogenetic Analysis of Bovine Non-aureus Staphylococci Species Based on Whole-Genome Sequencing.</title>
        <authorList>
            <person name="Naushad S."/>
            <person name="Barkema H.W."/>
            <person name="Luby C."/>
            <person name="Condas L.A."/>
            <person name="Nobrega D.B."/>
            <person name="Carson D.A."/>
            <person name="De Buck J."/>
        </authorList>
    </citation>
    <scope>NUCLEOTIDE SEQUENCE [LARGE SCALE GENOMIC DNA]</scope>
    <source>
        <strain evidence="4 5">SNUC 1409</strain>
        <strain evidence="3 7">SNUC 4143</strain>
        <strain evidence="2 6">SNUC 761</strain>
    </source>
</reference>
<feature type="transmembrane region" description="Helical" evidence="1">
    <location>
        <begin position="123"/>
        <end position="142"/>
    </location>
</feature>
<proteinExistence type="predicted"/>
<dbReference type="Proteomes" id="UP000242088">
    <property type="component" value="Unassembled WGS sequence"/>
</dbReference>
<feature type="transmembrane region" description="Helical" evidence="1">
    <location>
        <begin position="90"/>
        <end position="111"/>
    </location>
</feature>
<keyword evidence="5" id="KW-1185">Reference proteome</keyword>
<dbReference type="Pfam" id="PF13346">
    <property type="entry name" value="ABC2_membrane_5"/>
    <property type="match status" value="1"/>
</dbReference>
<reference evidence="4" key="3">
    <citation type="submission" date="2018-03" db="EMBL/GenBank/DDBJ databases">
        <authorList>
            <person name="Naushad S."/>
        </authorList>
    </citation>
    <scope>NUCLEOTIDE SEQUENCE</scope>
    <source>
        <strain evidence="4">SNUC 1409</strain>
    </source>
</reference>
<dbReference type="InterPro" id="IPR025699">
    <property type="entry name" value="ABC2_memb-like"/>
</dbReference>
<dbReference type="Proteomes" id="UP000242547">
    <property type="component" value="Unassembled WGS sequence"/>
</dbReference>
<evidence type="ECO:0008006" key="8">
    <source>
        <dbReference type="Google" id="ProtNLM"/>
    </source>
</evidence>
<dbReference type="EMBL" id="PYZL01000097">
    <property type="protein sequence ID" value="PTE70903.1"/>
    <property type="molecule type" value="Genomic_DNA"/>
</dbReference>
<dbReference type="AlphaFoldDB" id="A0A2K4DRR0"/>
<evidence type="ECO:0000313" key="2">
    <source>
        <dbReference type="EMBL" id="PTE70903.1"/>
    </source>
</evidence>
<gene>
    <name evidence="2" type="ORF">BUY44_10455</name>
    <name evidence="4" type="ORF">BUY47_07360</name>
    <name evidence="3" type="ORF">BUY48_10390</name>
</gene>
<evidence type="ECO:0000313" key="4">
    <source>
        <dbReference type="EMBL" id="PTF13877.1"/>
    </source>
</evidence>
<keyword evidence="1" id="KW-1133">Transmembrane helix</keyword>
<feature type="transmembrane region" description="Helical" evidence="1">
    <location>
        <begin position="154"/>
        <end position="176"/>
    </location>
</feature>
<dbReference type="EMBL" id="PYZH01000089">
    <property type="protein sequence ID" value="PTF11582.1"/>
    <property type="molecule type" value="Genomic_DNA"/>
</dbReference>
<feature type="transmembrane region" description="Helical" evidence="1">
    <location>
        <begin position="40"/>
        <end position="62"/>
    </location>
</feature>
<protein>
    <recommendedName>
        <fullName evidence="8">ABC-2 transporter permease</fullName>
    </recommendedName>
</protein>
<accession>A0A2K4DRR0</accession>
<evidence type="ECO:0000313" key="7">
    <source>
        <dbReference type="Proteomes" id="UP000243350"/>
    </source>
</evidence>
<dbReference type="RefSeq" id="WP_103165929.1">
    <property type="nucleotide sequence ID" value="NZ_CP130489.1"/>
</dbReference>
<feature type="transmembrane region" description="Helical" evidence="1">
    <location>
        <begin position="188"/>
        <end position="212"/>
    </location>
</feature>
<comment type="caution">
    <text evidence="3">The sequence shown here is derived from an EMBL/GenBank/DDBJ whole genome shotgun (WGS) entry which is preliminary data.</text>
</comment>
<dbReference type="Proteomes" id="UP000243350">
    <property type="component" value="Unassembled WGS sequence"/>
</dbReference>
<dbReference type="NCBIfam" id="NF047560">
    <property type="entry name" value="PSM_export_PmtB"/>
    <property type="match status" value="1"/>
</dbReference>
<organism evidence="3 7">
    <name type="scientific">Staphylococcus devriesei</name>
    <dbReference type="NCBI Taxonomy" id="586733"/>
    <lineage>
        <taxon>Bacteria</taxon>
        <taxon>Bacillati</taxon>
        <taxon>Bacillota</taxon>
        <taxon>Bacilli</taxon>
        <taxon>Bacillales</taxon>
        <taxon>Staphylococcaceae</taxon>
        <taxon>Staphylococcus</taxon>
    </lineage>
</organism>
<sequence>MKQLLIRNLKLRSWTIALYLILLIIYPLYVMVLSKLELKFLFYTPIAITLMLISILDSGHLFRINRRLGGKTSYLFYESLPVSKKDMLNANYISCIVLTFIGAIIIGLYNFQAANVEVNSLRYSTMISFIAVNFLSIPIAFNKNTEKKREYISYTAYIILMMLVIPFAVMIIFSAINSLVFKNEFSNYLFMGYLNYGVLVLSIGWMAINYFIQLKRIKKHTYKNEGGF</sequence>
<dbReference type="GeneID" id="48887545"/>
<keyword evidence="1" id="KW-0472">Membrane</keyword>
<keyword evidence="1" id="KW-0812">Transmembrane</keyword>
<dbReference type="EMBL" id="PYZI01000007">
    <property type="protein sequence ID" value="PTF13877.1"/>
    <property type="molecule type" value="Genomic_DNA"/>
</dbReference>
<evidence type="ECO:0000313" key="6">
    <source>
        <dbReference type="Proteomes" id="UP000242547"/>
    </source>
</evidence>
<evidence type="ECO:0000313" key="5">
    <source>
        <dbReference type="Proteomes" id="UP000242088"/>
    </source>
</evidence>
<evidence type="ECO:0000256" key="1">
    <source>
        <dbReference type="SAM" id="Phobius"/>
    </source>
</evidence>
<dbReference type="OrthoDB" id="2407769at2"/>